<evidence type="ECO:0000256" key="1">
    <source>
        <dbReference type="ARBA" id="ARBA00001968"/>
    </source>
</evidence>
<dbReference type="Pfam" id="PF13359">
    <property type="entry name" value="DDE_Tnp_4"/>
    <property type="match status" value="1"/>
</dbReference>
<dbReference type="GO" id="GO:0046872">
    <property type="term" value="F:metal ion binding"/>
    <property type="evidence" value="ECO:0007669"/>
    <property type="project" value="UniProtKB-KW"/>
</dbReference>
<protein>
    <recommendedName>
        <fullName evidence="3">DDE Tnp4 domain-containing protein</fullName>
    </recommendedName>
</protein>
<evidence type="ECO:0000256" key="2">
    <source>
        <dbReference type="ARBA" id="ARBA00022723"/>
    </source>
</evidence>
<dbReference type="AlphaFoldDB" id="A0AA47M117"/>
<keyword evidence="2" id="KW-0479">Metal-binding</keyword>
<dbReference type="InterPro" id="IPR027806">
    <property type="entry name" value="HARBI1_dom"/>
</dbReference>
<gene>
    <name evidence="4" type="ORF">N1851_033660</name>
</gene>
<organism evidence="4 5">
    <name type="scientific">Merluccius polli</name>
    <name type="common">Benguela hake</name>
    <name type="synonym">Merluccius cadenati</name>
    <dbReference type="NCBI Taxonomy" id="89951"/>
    <lineage>
        <taxon>Eukaryota</taxon>
        <taxon>Metazoa</taxon>
        <taxon>Chordata</taxon>
        <taxon>Craniata</taxon>
        <taxon>Vertebrata</taxon>
        <taxon>Euteleostomi</taxon>
        <taxon>Actinopterygii</taxon>
        <taxon>Neopterygii</taxon>
        <taxon>Teleostei</taxon>
        <taxon>Neoteleostei</taxon>
        <taxon>Acanthomorphata</taxon>
        <taxon>Zeiogadaria</taxon>
        <taxon>Gadariae</taxon>
        <taxon>Gadiformes</taxon>
        <taxon>Gadoidei</taxon>
        <taxon>Merlucciidae</taxon>
        <taxon>Merluccius</taxon>
    </lineage>
</organism>
<evidence type="ECO:0000313" key="4">
    <source>
        <dbReference type="EMBL" id="KAK0131633.1"/>
    </source>
</evidence>
<accession>A0AA47M117</accession>
<comment type="caution">
    <text evidence="4">The sequence shown here is derived from an EMBL/GenBank/DDBJ whole genome shotgun (WGS) entry which is preliminary data.</text>
</comment>
<comment type="cofactor">
    <cofactor evidence="1">
        <name>a divalent metal cation</name>
        <dbReference type="ChEBI" id="CHEBI:60240"/>
    </cofactor>
</comment>
<evidence type="ECO:0000313" key="5">
    <source>
        <dbReference type="Proteomes" id="UP001174136"/>
    </source>
</evidence>
<evidence type="ECO:0000259" key="3">
    <source>
        <dbReference type="Pfam" id="PF13359"/>
    </source>
</evidence>
<feature type="domain" description="DDE Tnp4" evidence="3">
    <location>
        <begin position="29"/>
        <end position="58"/>
    </location>
</feature>
<keyword evidence="5" id="KW-1185">Reference proteome</keyword>
<dbReference type="Proteomes" id="UP001174136">
    <property type="component" value="Unassembled WGS sequence"/>
</dbReference>
<dbReference type="EMBL" id="JAOPHQ010006437">
    <property type="protein sequence ID" value="KAK0131633.1"/>
    <property type="molecule type" value="Genomic_DNA"/>
</dbReference>
<sequence length="131" mass="14422">MNGCHDDDWLISRFRFPKAISSWKSVLSERYNNIHARTRSVVERAIGQLKSRWRCLDRSGGMLLSPCKGVPHCAGMGFCTILRTGTACHYAAVNSKNIKKLSFKTGGRGTDLTHSLLSGEAATTATLIYTS</sequence>
<reference evidence="4" key="1">
    <citation type="journal article" date="2023" name="Front. Mar. Sci.">
        <title>A new Merluccius polli reference genome to investigate the effects of global change in West African waters.</title>
        <authorList>
            <person name="Mateo J.L."/>
            <person name="Blanco-Fernandez C."/>
            <person name="Garcia-Vazquez E."/>
            <person name="Machado-Schiaffino G."/>
        </authorList>
    </citation>
    <scope>NUCLEOTIDE SEQUENCE</scope>
    <source>
        <strain evidence="4">C29</strain>
        <tissue evidence="4">Fin</tissue>
    </source>
</reference>
<name>A0AA47M117_MERPO</name>
<proteinExistence type="predicted"/>